<proteinExistence type="predicted"/>
<dbReference type="EMBL" id="JAMZIH010009212">
    <property type="protein sequence ID" value="KAJ1670524.1"/>
    <property type="molecule type" value="Genomic_DNA"/>
</dbReference>
<reference evidence="1" key="1">
    <citation type="submission" date="2022-06" db="EMBL/GenBank/DDBJ databases">
        <title>Phylogenomic reconstructions and comparative analyses of Kickxellomycotina fungi.</title>
        <authorList>
            <person name="Reynolds N.K."/>
            <person name="Stajich J.E."/>
            <person name="Barry K."/>
            <person name="Grigoriev I.V."/>
            <person name="Crous P."/>
            <person name="Smith M.E."/>
        </authorList>
    </citation>
    <scope>NUCLEOTIDE SEQUENCE</scope>
    <source>
        <strain evidence="1">RSA 2271</strain>
    </source>
</reference>
<comment type="caution">
    <text evidence="1">The sequence shown here is derived from an EMBL/GenBank/DDBJ whole genome shotgun (WGS) entry which is preliminary data.</text>
</comment>
<sequence length="172" mass="19971">MLFRITNTRTGEYSHAGVLEFTSEMGRVWLPEWMMEKLQIRERDMVEIMNVTLPKCKFTKLEPQSVDFLEITDTRAVLEKAMTNYSTLTKGDVIPFKYAGKEYKIKVLELRPQDAVSIIETDMETDFAPPVGYVEPERWEPTRIRKQYESVIKTRASTNSADGRPTTPRRQG</sequence>
<evidence type="ECO:0000313" key="2">
    <source>
        <dbReference type="Proteomes" id="UP001145114"/>
    </source>
</evidence>
<name>A0ACC1H9H2_9FUNG</name>
<accession>A0ACC1H9H2</accession>
<dbReference type="Proteomes" id="UP001145114">
    <property type="component" value="Unassembled WGS sequence"/>
</dbReference>
<protein>
    <submittedName>
        <fullName evidence="1">Ubiquitin fusion degradation protein</fullName>
    </submittedName>
</protein>
<evidence type="ECO:0000313" key="1">
    <source>
        <dbReference type="EMBL" id="KAJ1670524.1"/>
    </source>
</evidence>
<feature type="non-terminal residue" evidence="1">
    <location>
        <position position="172"/>
    </location>
</feature>
<organism evidence="1 2">
    <name type="scientific">Spiromyces aspiralis</name>
    <dbReference type="NCBI Taxonomy" id="68401"/>
    <lineage>
        <taxon>Eukaryota</taxon>
        <taxon>Fungi</taxon>
        <taxon>Fungi incertae sedis</taxon>
        <taxon>Zoopagomycota</taxon>
        <taxon>Kickxellomycotina</taxon>
        <taxon>Kickxellomycetes</taxon>
        <taxon>Kickxellales</taxon>
        <taxon>Kickxellaceae</taxon>
        <taxon>Spiromyces</taxon>
    </lineage>
</organism>
<gene>
    <name evidence="1" type="primary">UFD1</name>
    <name evidence="1" type="ORF">EV182_008148</name>
</gene>
<keyword evidence="2" id="KW-1185">Reference proteome</keyword>